<feature type="transmembrane region" description="Helical" evidence="1">
    <location>
        <begin position="12"/>
        <end position="30"/>
    </location>
</feature>
<dbReference type="Pfam" id="PF06167">
    <property type="entry name" value="Peptidase_M90"/>
    <property type="match status" value="1"/>
</dbReference>
<dbReference type="RefSeq" id="WP_135876558.1">
    <property type="nucleotide sequence ID" value="NZ_SRSO01000008.1"/>
</dbReference>
<gene>
    <name evidence="2" type="ORF">EM932_07460</name>
</gene>
<comment type="caution">
    <text evidence="2">The sequence shown here is derived from an EMBL/GenBank/DDBJ whole genome shotgun (WGS) entry which is preliminary data.</text>
</comment>
<evidence type="ECO:0000256" key="1">
    <source>
        <dbReference type="SAM" id="Phobius"/>
    </source>
</evidence>
<dbReference type="SUPFAM" id="SSF55486">
    <property type="entry name" value="Metalloproteases ('zincins'), catalytic domain"/>
    <property type="match status" value="1"/>
</dbReference>
<dbReference type="InterPro" id="IPR024079">
    <property type="entry name" value="MetalloPept_cat_dom_sf"/>
</dbReference>
<dbReference type="OrthoDB" id="9786424at2"/>
<evidence type="ECO:0000313" key="2">
    <source>
        <dbReference type="EMBL" id="TGV03140.1"/>
    </source>
</evidence>
<keyword evidence="3" id="KW-1185">Reference proteome</keyword>
<keyword evidence="1" id="KW-1133">Transmembrane helix</keyword>
<dbReference type="EMBL" id="SRSO01000008">
    <property type="protein sequence ID" value="TGV03140.1"/>
    <property type="molecule type" value="Genomic_DNA"/>
</dbReference>
<dbReference type="AlphaFoldDB" id="A0A4S1DY84"/>
<protein>
    <recommendedName>
        <fullName evidence="4">DgsA anti-repressor MtfA</fullName>
    </recommendedName>
</protein>
<dbReference type="GO" id="GO:0004177">
    <property type="term" value="F:aminopeptidase activity"/>
    <property type="evidence" value="ECO:0007669"/>
    <property type="project" value="TreeGrafter"/>
</dbReference>
<evidence type="ECO:0000313" key="3">
    <source>
        <dbReference type="Proteomes" id="UP000307602"/>
    </source>
</evidence>
<dbReference type="PANTHER" id="PTHR30164">
    <property type="entry name" value="MTFA PEPTIDASE"/>
    <property type="match status" value="1"/>
</dbReference>
<evidence type="ECO:0008006" key="4">
    <source>
        <dbReference type="Google" id="ProtNLM"/>
    </source>
</evidence>
<dbReference type="GO" id="GO:0008237">
    <property type="term" value="F:metallopeptidase activity"/>
    <property type="evidence" value="ECO:0007669"/>
    <property type="project" value="InterPro"/>
</dbReference>
<dbReference type="GO" id="GO:0005829">
    <property type="term" value="C:cytosol"/>
    <property type="evidence" value="ECO:0007669"/>
    <property type="project" value="TreeGrafter"/>
</dbReference>
<accession>A0A4S1DY84</accession>
<sequence>MFQILVIQQYTLGSKIILGVFFVAMTYILLNYGMKMIEMGYVLKYKRPLYNHFYLRLRRLNKNQKSILNNQFSFYKKLTAKEKRYFEHRVASFIIDKDFIGRDGIIINDEMKVLIASTAVMLTFGFRDFYIGIISKIVIYPGNYYSNINKAYHKGEFNPRLKALVLSWEAFVKGFDNESDNLNLGIHELTHAIHINSMKERDVSSIIFSDSFKELSALFTENESLRDELKASHYFRKYAFTNQFEFLAVTIENFIETPQEFKSQFPEIYNKIRQMLNFNVLGY</sequence>
<dbReference type="InterPro" id="IPR042252">
    <property type="entry name" value="MtfA_N"/>
</dbReference>
<name>A0A4S1DY84_9FLAO</name>
<dbReference type="Proteomes" id="UP000307602">
    <property type="component" value="Unassembled WGS sequence"/>
</dbReference>
<dbReference type="Gene3D" id="1.10.472.150">
    <property type="entry name" value="Glucose-regulated metallo-peptidase M90, N-terminal domain"/>
    <property type="match status" value="1"/>
</dbReference>
<dbReference type="PANTHER" id="PTHR30164:SF2">
    <property type="entry name" value="PROTEIN MTFA"/>
    <property type="match status" value="1"/>
</dbReference>
<organism evidence="2 3">
    <name type="scientific">Flavivirga rizhaonensis</name>
    <dbReference type="NCBI Taxonomy" id="2559571"/>
    <lineage>
        <taxon>Bacteria</taxon>
        <taxon>Pseudomonadati</taxon>
        <taxon>Bacteroidota</taxon>
        <taxon>Flavobacteriia</taxon>
        <taxon>Flavobacteriales</taxon>
        <taxon>Flavobacteriaceae</taxon>
        <taxon>Flavivirga</taxon>
    </lineage>
</organism>
<keyword evidence="1" id="KW-0812">Transmembrane</keyword>
<proteinExistence type="predicted"/>
<dbReference type="CDD" id="cd20170">
    <property type="entry name" value="Peptidase_M90-like"/>
    <property type="match status" value="1"/>
</dbReference>
<dbReference type="Gene3D" id="3.40.390.10">
    <property type="entry name" value="Collagenase (Catalytic Domain)"/>
    <property type="match status" value="1"/>
</dbReference>
<keyword evidence="1" id="KW-0472">Membrane</keyword>
<dbReference type="InterPro" id="IPR010384">
    <property type="entry name" value="MtfA_fam"/>
</dbReference>
<reference evidence="2 3" key="1">
    <citation type="submission" date="2019-04" db="EMBL/GenBank/DDBJ databases">
        <authorList>
            <person name="Liu A."/>
        </authorList>
    </citation>
    <scope>NUCLEOTIDE SEQUENCE [LARGE SCALE GENOMIC DNA]</scope>
    <source>
        <strain evidence="2 3">RZ03</strain>
    </source>
</reference>